<dbReference type="EMBL" id="JAAOYM010000001">
    <property type="protein sequence ID" value="NIJ13857.1"/>
    <property type="molecule type" value="Genomic_DNA"/>
</dbReference>
<dbReference type="RefSeq" id="WP_167174007.1">
    <property type="nucleotide sequence ID" value="NZ_JAAOYM010000001.1"/>
</dbReference>
<keyword evidence="2" id="KW-1185">Reference proteome</keyword>
<accession>A0A7X5ZSF3</accession>
<dbReference type="GO" id="GO:0008641">
    <property type="term" value="F:ubiquitin-like modifier activating enzyme activity"/>
    <property type="evidence" value="ECO:0007669"/>
    <property type="project" value="InterPro"/>
</dbReference>
<dbReference type="Proteomes" id="UP000545493">
    <property type="component" value="Unassembled WGS sequence"/>
</dbReference>
<evidence type="ECO:0008006" key="3">
    <source>
        <dbReference type="Google" id="ProtNLM"/>
    </source>
</evidence>
<evidence type="ECO:0000313" key="2">
    <source>
        <dbReference type="Proteomes" id="UP000545493"/>
    </source>
</evidence>
<proteinExistence type="predicted"/>
<reference evidence="1 2" key="1">
    <citation type="submission" date="2020-03" db="EMBL/GenBank/DDBJ databases">
        <title>Sequencing the genomes of 1000 actinobacteria strains.</title>
        <authorList>
            <person name="Klenk H.-P."/>
        </authorList>
    </citation>
    <scope>NUCLEOTIDE SEQUENCE [LARGE SCALE GENOMIC DNA]</scope>
    <source>
        <strain evidence="1 2">DSM 45685</strain>
    </source>
</reference>
<dbReference type="SUPFAM" id="SSF69572">
    <property type="entry name" value="Activating enzymes of the ubiquitin-like proteins"/>
    <property type="match status" value="1"/>
</dbReference>
<organism evidence="1 2">
    <name type="scientific">Saccharomonospora amisosensis</name>
    <dbReference type="NCBI Taxonomy" id="1128677"/>
    <lineage>
        <taxon>Bacteria</taxon>
        <taxon>Bacillati</taxon>
        <taxon>Actinomycetota</taxon>
        <taxon>Actinomycetes</taxon>
        <taxon>Pseudonocardiales</taxon>
        <taxon>Pseudonocardiaceae</taxon>
        <taxon>Saccharomonospora</taxon>
    </lineage>
</organism>
<name>A0A7X5ZSF3_9PSEU</name>
<dbReference type="Gene3D" id="3.40.50.720">
    <property type="entry name" value="NAD(P)-binding Rossmann-like Domain"/>
    <property type="match status" value="1"/>
</dbReference>
<protein>
    <recommendedName>
        <fullName evidence="3">Bacteriocin biosynthesis cyclodehydratase domain-containing protein</fullName>
    </recommendedName>
</protein>
<evidence type="ECO:0000313" key="1">
    <source>
        <dbReference type="EMBL" id="NIJ13857.1"/>
    </source>
</evidence>
<gene>
    <name evidence="1" type="ORF">FHU38_004201</name>
</gene>
<dbReference type="AlphaFoldDB" id="A0A7X5ZSF3"/>
<sequence length="358" mass="38382">MRRPLQNVTLPHRPRLLPGLAVCERRSDELQIGLDPRHAVVAPNLPPILMDILRGLDGRRTTASLLALARDEHAERLRDLLTGLAERGLVEEADSADGPQECEQEPELWSAGLGMRRRDTAARRAQSAVLVHGGGRLAAAVATLLAAAGVGHIDAHAEGTVTRHDLGSGLLDGDVGSPRRHALTSVVRRASSATRTTRLRGNRRPDLVIVTDAVVPAPELITRLSADGLAHFPVRVRDGIGIVGPLVLPGRSSCLRCADLHRTALDSCWPRVAGQLAGHYQRAELSGVYGTAALAAGQVLRFLCPEDTPPPTWNGTLELDCYAGTVLRREWPPHPHCSCGAPRPSLTPQRNTLGSSAR</sequence>
<dbReference type="InterPro" id="IPR035985">
    <property type="entry name" value="Ubiquitin-activating_enz"/>
</dbReference>
<comment type="caution">
    <text evidence="1">The sequence shown here is derived from an EMBL/GenBank/DDBJ whole genome shotgun (WGS) entry which is preliminary data.</text>
</comment>